<feature type="compositionally biased region" description="Polar residues" evidence="1">
    <location>
        <begin position="476"/>
        <end position="488"/>
    </location>
</feature>
<organism evidence="2 3">
    <name type="scientific">Cafeteria roenbergensis</name>
    <name type="common">Marine flagellate</name>
    <dbReference type="NCBI Taxonomy" id="33653"/>
    <lineage>
        <taxon>Eukaryota</taxon>
        <taxon>Sar</taxon>
        <taxon>Stramenopiles</taxon>
        <taxon>Bigyra</taxon>
        <taxon>Opalozoa</taxon>
        <taxon>Bicosoecida</taxon>
        <taxon>Cafeteriaceae</taxon>
        <taxon>Cafeteria</taxon>
    </lineage>
</organism>
<feature type="compositionally biased region" description="Basic and acidic residues" evidence="1">
    <location>
        <begin position="66"/>
        <end position="75"/>
    </location>
</feature>
<evidence type="ECO:0000313" key="2">
    <source>
        <dbReference type="EMBL" id="KAA0150492.1"/>
    </source>
</evidence>
<reference evidence="2 3" key="1">
    <citation type="submission" date="2019-07" db="EMBL/GenBank/DDBJ databases">
        <title>Genomes of Cafeteria roenbergensis.</title>
        <authorList>
            <person name="Fischer M.G."/>
            <person name="Hackl T."/>
            <person name="Roman M."/>
        </authorList>
    </citation>
    <scope>NUCLEOTIDE SEQUENCE [LARGE SCALE GENOMIC DNA]</scope>
    <source>
        <strain evidence="2 3">RCC970-E3</strain>
    </source>
</reference>
<feature type="compositionally biased region" description="Acidic residues" evidence="1">
    <location>
        <begin position="29"/>
        <end position="38"/>
    </location>
</feature>
<feature type="compositionally biased region" description="Low complexity" evidence="1">
    <location>
        <begin position="109"/>
        <end position="136"/>
    </location>
</feature>
<protein>
    <submittedName>
        <fullName evidence="2">Uncharacterized protein</fullName>
    </submittedName>
</protein>
<gene>
    <name evidence="2" type="ORF">FNF28_07257</name>
</gene>
<dbReference type="AlphaFoldDB" id="A0A5A8CBL7"/>
<feature type="compositionally biased region" description="Acidic residues" evidence="1">
    <location>
        <begin position="47"/>
        <end position="58"/>
    </location>
</feature>
<feature type="compositionally biased region" description="Gly residues" evidence="1">
    <location>
        <begin position="91"/>
        <end position="108"/>
    </location>
</feature>
<dbReference type="Proteomes" id="UP000324907">
    <property type="component" value="Unassembled WGS sequence"/>
</dbReference>
<proteinExistence type="predicted"/>
<evidence type="ECO:0000256" key="1">
    <source>
        <dbReference type="SAM" id="MobiDB-lite"/>
    </source>
</evidence>
<comment type="caution">
    <text evidence="2">The sequence shown here is derived from an EMBL/GenBank/DDBJ whole genome shotgun (WGS) entry which is preliminary data.</text>
</comment>
<name>A0A5A8CBL7_CAFRO</name>
<feature type="compositionally biased region" description="Low complexity" evidence="1">
    <location>
        <begin position="466"/>
        <end position="475"/>
    </location>
</feature>
<accession>A0A5A8CBL7</accession>
<feature type="region of interest" description="Disordered" evidence="1">
    <location>
        <begin position="1"/>
        <end position="138"/>
    </location>
</feature>
<evidence type="ECO:0000313" key="3">
    <source>
        <dbReference type="Proteomes" id="UP000324907"/>
    </source>
</evidence>
<feature type="region of interest" description="Disordered" evidence="1">
    <location>
        <begin position="339"/>
        <end position="366"/>
    </location>
</feature>
<feature type="region of interest" description="Disordered" evidence="1">
    <location>
        <begin position="463"/>
        <end position="488"/>
    </location>
</feature>
<feature type="compositionally biased region" description="Low complexity" evidence="1">
    <location>
        <begin position="14"/>
        <end position="23"/>
    </location>
</feature>
<sequence>MNSVLVSMLGPDGSSGVASAAAGFGSGIGEEDEEDEDIFGIAREEDLRDEEEEDDDEEHGGGHVAQRRDRARRAGGDAALSGGPASRHAGVGDGAGAGGQGSGHGPDQGHGALVAGKGRGAGAARRGAAGSAPARRTTAEGVRRLLADALLRDEGVAPLIGAPGDQDNVLPEDIEALQLLRRSFLDRALGLLLAERVWDAAFPRGAALVTLPRPSLVPSHIPGQASIGAGGFEKDEPVTRDAGWDGPGGRAWARAIAEEAARSAAAPVLTADTNGCLSADPALEAARRGGPTGLALLRAGDSERESVSRSLKVLGAGAWAGLLRGAARAQTSAAAHGATAGSSGAADADADADADAESKSPSRAPTAPFVSAHLAASGLHPGLSDAPTLLDALRHAASTETLGAEGTATSLQGTGHPASAEELESDAEWQGTLASVFGSGSAYGRPEAATLRPAFVVSLTDEDASRAAGHAEAAANPSSLSSTLQTPG</sequence>
<dbReference type="EMBL" id="VLTL01000231">
    <property type="protein sequence ID" value="KAA0150492.1"/>
    <property type="molecule type" value="Genomic_DNA"/>
</dbReference>